<keyword evidence="7 8" id="KW-0472">Membrane</keyword>
<reference evidence="11 12" key="1">
    <citation type="submission" date="2012-02" db="EMBL/GenBank/DDBJ databases">
        <title>Complete genome sequence of Phycisphaera mikurensis NBRC 102666.</title>
        <authorList>
            <person name="Ankai A."/>
            <person name="Hosoyama A."/>
            <person name="Terui Y."/>
            <person name="Sekine M."/>
            <person name="Fukai R."/>
            <person name="Kato Y."/>
            <person name="Nakamura S."/>
            <person name="Yamada-Narita S."/>
            <person name="Kawakoshi A."/>
            <person name="Fukunaga Y."/>
            <person name="Yamazaki S."/>
            <person name="Fujita N."/>
        </authorList>
    </citation>
    <scope>NUCLEOTIDE SEQUENCE [LARGE SCALE GENOMIC DNA]</scope>
    <source>
        <strain evidence="12">NBRC 102666 / KCTC 22515 / FYK2301M01</strain>
    </source>
</reference>
<protein>
    <recommendedName>
        <fullName evidence="3">histidine kinase</fullName>
        <ecNumber evidence="3">2.7.13.3</ecNumber>
    </recommendedName>
</protein>
<keyword evidence="12" id="KW-1185">Reference proteome</keyword>
<dbReference type="HOGENOM" id="CLU_431387_0_0_0"/>
<evidence type="ECO:0000313" key="12">
    <source>
        <dbReference type="Proteomes" id="UP000007881"/>
    </source>
</evidence>
<organism evidence="11 12">
    <name type="scientific">Phycisphaera mikurensis (strain NBRC 102666 / KCTC 22515 / FYK2301M01)</name>
    <dbReference type="NCBI Taxonomy" id="1142394"/>
    <lineage>
        <taxon>Bacteria</taxon>
        <taxon>Pseudomonadati</taxon>
        <taxon>Planctomycetota</taxon>
        <taxon>Phycisphaerae</taxon>
        <taxon>Phycisphaerales</taxon>
        <taxon>Phycisphaeraceae</taxon>
        <taxon>Phycisphaera</taxon>
    </lineage>
</organism>
<evidence type="ECO:0000313" key="11">
    <source>
        <dbReference type="EMBL" id="BAM03813.1"/>
    </source>
</evidence>
<dbReference type="GO" id="GO:0000155">
    <property type="term" value="F:phosphorelay sensor kinase activity"/>
    <property type="evidence" value="ECO:0007669"/>
    <property type="project" value="TreeGrafter"/>
</dbReference>
<dbReference type="RefSeq" id="WP_014437031.1">
    <property type="nucleotide sequence ID" value="NC_017080.1"/>
</dbReference>
<dbReference type="InterPro" id="IPR013656">
    <property type="entry name" value="PAS_4"/>
</dbReference>
<dbReference type="SUPFAM" id="SSF55874">
    <property type="entry name" value="ATPase domain of HSP90 chaperone/DNA topoisomerase II/histidine kinase"/>
    <property type="match status" value="1"/>
</dbReference>
<evidence type="ECO:0000256" key="4">
    <source>
        <dbReference type="ARBA" id="ARBA00022553"/>
    </source>
</evidence>
<evidence type="ECO:0000256" key="7">
    <source>
        <dbReference type="ARBA" id="ARBA00023136"/>
    </source>
</evidence>
<keyword evidence="11" id="KW-0808">Transferase</keyword>
<evidence type="ECO:0000256" key="1">
    <source>
        <dbReference type="ARBA" id="ARBA00000085"/>
    </source>
</evidence>
<evidence type="ECO:0000256" key="2">
    <source>
        <dbReference type="ARBA" id="ARBA00004141"/>
    </source>
</evidence>
<accession>I0IEX5</accession>
<dbReference type="Pfam" id="PF02518">
    <property type="entry name" value="HATPase_c"/>
    <property type="match status" value="1"/>
</dbReference>
<dbReference type="AlphaFoldDB" id="I0IEX5"/>
<dbReference type="InterPro" id="IPR036890">
    <property type="entry name" value="HATPase_C_sf"/>
</dbReference>
<dbReference type="Proteomes" id="UP000007881">
    <property type="component" value="Chromosome"/>
</dbReference>
<dbReference type="SMART" id="SM00387">
    <property type="entry name" value="HATPase_c"/>
    <property type="match status" value="1"/>
</dbReference>
<dbReference type="Gene3D" id="3.30.565.10">
    <property type="entry name" value="Histidine kinase-like ATPase, C-terminal domain"/>
    <property type="match status" value="1"/>
</dbReference>
<dbReference type="eggNOG" id="COG4191">
    <property type="taxonomic scope" value="Bacteria"/>
</dbReference>
<evidence type="ECO:0000256" key="3">
    <source>
        <dbReference type="ARBA" id="ARBA00012438"/>
    </source>
</evidence>
<dbReference type="PROSITE" id="PS50109">
    <property type="entry name" value="HIS_KIN"/>
    <property type="match status" value="1"/>
</dbReference>
<dbReference type="Pfam" id="PF13675">
    <property type="entry name" value="PilJ"/>
    <property type="match status" value="1"/>
</dbReference>
<feature type="domain" description="Histidine kinase" evidence="9">
    <location>
        <begin position="433"/>
        <end position="620"/>
    </location>
</feature>
<sequence length="634" mass="65751">MTASDRAAGLARAAGRRLRVGYAVGLCLIAALVLGSHALLATMLSAHGHDAATINLAGRQRMLSQRVVKEALLGAAWPSRPGVLERLDADLLRLDAVHARLAGSGAEAADASAGVLDLPASELDAALAAFQEAAGRVREELARGGPAGSLGALLRTEKSFLLRMDERVAEFEAAAALKVARLRRAHLAAGLLLLGVIGLEALLLFRPAVHRIRRQMFDLAISQERTQLLATVAEHTRHAVLLAEADGTVSWVNPAAEAAFHGCAADVPRLADVAPAGVASDLRAAIAGGEDLHLDDVPHGGSSFAVDLVAVRDDAGRPRRYVLVITDLSERAQRERDEQDVQRRAGRADVAVTILHNVGNTLNSLALAASSADTGVRSSRLPGLGRALGLLGADAATAAAFLRDDPRGGGLPRYLAALHNRLEAERSGLRGDLETVLAGVEHLRHVVARENDVAHATAEAREAVLQPVDAEEIVQDALRIYGGSATIEGIALRATGSGAGVVLHADRHAVLQILGNLITNAVRATREAAGGEAEPAAVQVRVVEAGVGFAAIEVVDRGVGIEGGRFPTLFRPGNSTKPGGLGIGLHTSANAATAMGGRLDAASEGLGRGATLRLELPLAPTPTASAPRFKREAA</sequence>
<keyword evidence="6 8" id="KW-1133">Transmembrane helix</keyword>
<gene>
    <name evidence="11" type="ordered locus">PSMK_16540</name>
</gene>
<dbReference type="SUPFAM" id="SSF55785">
    <property type="entry name" value="PYP-like sensor domain (PAS domain)"/>
    <property type="match status" value="1"/>
</dbReference>
<dbReference type="InterPro" id="IPR000700">
    <property type="entry name" value="PAS-assoc_C"/>
</dbReference>
<feature type="transmembrane region" description="Helical" evidence="8">
    <location>
        <begin position="20"/>
        <end position="40"/>
    </location>
</feature>
<dbReference type="STRING" id="1142394.PSMK_16540"/>
<feature type="transmembrane region" description="Helical" evidence="8">
    <location>
        <begin position="187"/>
        <end position="205"/>
    </location>
</feature>
<keyword evidence="4" id="KW-0597">Phosphoprotein</keyword>
<dbReference type="PANTHER" id="PTHR43547:SF2">
    <property type="entry name" value="HYBRID SIGNAL TRANSDUCTION HISTIDINE KINASE C"/>
    <property type="match status" value="1"/>
</dbReference>
<dbReference type="InterPro" id="IPR005467">
    <property type="entry name" value="His_kinase_dom"/>
</dbReference>
<dbReference type="PANTHER" id="PTHR43547">
    <property type="entry name" value="TWO-COMPONENT HISTIDINE KINASE"/>
    <property type="match status" value="1"/>
</dbReference>
<dbReference type="PRINTS" id="PR00344">
    <property type="entry name" value="BCTRLSENSOR"/>
</dbReference>
<evidence type="ECO:0000256" key="6">
    <source>
        <dbReference type="ARBA" id="ARBA00022989"/>
    </source>
</evidence>
<name>I0IEX5_PHYMF</name>
<proteinExistence type="predicted"/>
<dbReference type="KEGG" id="phm:PSMK_16540"/>
<dbReference type="Pfam" id="PF08448">
    <property type="entry name" value="PAS_4"/>
    <property type="match status" value="1"/>
</dbReference>
<dbReference type="PROSITE" id="PS50113">
    <property type="entry name" value="PAC"/>
    <property type="match status" value="1"/>
</dbReference>
<dbReference type="GO" id="GO:0016020">
    <property type="term" value="C:membrane"/>
    <property type="evidence" value="ECO:0007669"/>
    <property type="project" value="UniProtKB-SubCell"/>
</dbReference>
<comment type="catalytic activity">
    <reaction evidence="1">
        <text>ATP + protein L-histidine = ADP + protein N-phospho-L-histidine.</text>
        <dbReference type="EC" id="2.7.13.3"/>
    </reaction>
</comment>
<keyword evidence="11" id="KW-0418">Kinase</keyword>
<evidence type="ECO:0000256" key="8">
    <source>
        <dbReference type="SAM" id="Phobius"/>
    </source>
</evidence>
<dbReference type="InterPro" id="IPR029095">
    <property type="entry name" value="NarX-like_N"/>
</dbReference>
<dbReference type="Gene3D" id="3.30.450.20">
    <property type="entry name" value="PAS domain"/>
    <property type="match status" value="1"/>
</dbReference>
<dbReference type="InterPro" id="IPR004358">
    <property type="entry name" value="Sig_transdc_His_kin-like_C"/>
</dbReference>
<dbReference type="InterPro" id="IPR003594">
    <property type="entry name" value="HATPase_dom"/>
</dbReference>
<dbReference type="InterPro" id="IPR035965">
    <property type="entry name" value="PAS-like_dom_sf"/>
</dbReference>
<keyword evidence="5 8" id="KW-0812">Transmembrane</keyword>
<evidence type="ECO:0000259" key="9">
    <source>
        <dbReference type="PROSITE" id="PS50109"/>
    </source>
</evidence>
<feature type="domain" description="PAC" evidence="10">
    <location>
        <begin position="290"/>
        <end position="340"/>
    </location>
</feature>
<dbReference type="OrthoDB" id="9785691at2"/>
<evidence type="ECO:0000259" key="10">
    <source>
        <dbReference type="PROSITE" id="PS50113"/>
    </source>
</evidence>
<dbReference type="EMBL" id="AP012338">
    <property type="protein sequence ID" value="BAM03813.1"/>
    <property type="molecule type" value="Genomic_DNA"/>
</dbReference>
<evidence type="ECO:0000256" key="5">
    <source>
        <dbReference type="ARBA" id="ARBA00022692"/>
    </source>
</evidence>
<comment type="subcellular location">
    <subcellularLocation>
        <location evidence="2">Membrane</location>
        <topology evidence="2">Multi-pass membrane protein</topology>
    </subcellularLocation>
</comment>
<dbReference type="EC" id="2.7.13.3" evidence="3"/>